<dbReference type="EMBL" id="JAXBLV010000203">
    <property type="protein sequence ID" value="MDY3561959.1"/>
    <property type="molecule type" value="Genomic_DNA"/>
</dbReference>
<evidence type="ECO:0000256" key="1">
    <source>
        <dbReference type="SAM" id="MobiDB-lite"/>
    </source>
</evidence>
<comment type="caution">
    <text evidence="2">The sequence shown here is derived from an EMBL/GenBank/DDBJ whole genome shotgun (WGS) entry which is preliminary data.</text>
</comment>
<sequence length="201" mass="21902">MPAVLARSQQPALFGPPPGLRELRLDAADHLVWARAIARGVRADCGFHAGSEEEREIEGCALVTLTQLIARFDESRLPPGGDLGGAFRGFASRWLRSECRREAERLRNGGLYRTSSRAAVRVEPLPVSADGFDEVTDPASLEEYDDAPPPRVKRRWSTRTGEEVPDPKPPALSYAPGRPLVAPSRGLLKLLAELEMRAAAG</sequence>
<accession>A0ABU5F7X0</accession>
<dbReference type="Proteomes" id="UP001272242">
    <property type="component" value="Unassembled WGS sequence"/>
</dbReference>
<keyword evidence="3" id="KW-1185">Reference proteome</keyword>
<organism evidence="2 3">
    <name type="scientific">Gemmata algarum</name>
    <dbReference type="NCBI Taxonomy" id="2975278"/>
    <lineage>
        <taxon>Bacteria</taxon>
        <taxon>Pseudomonadati</taxon>
        <taxon>Planctomycetota</taxon>
        <taxon>Planctomycetia</taxon>
        <taxon>Gemmatales</taxon>
        <taxon>Gemmataceae</taxon>
        <taxon>Gemmata</taxon>
    </lineage>
</organism>
<reference evidence="3" key="1">
    <citation type="journal article" date="2023" name="Mar. Drugs">
        <title>Gemmata algarum, a Novel Planctomycete Isolated from an Algal Mat, Displays Antimicrobial Activity.</title>
        <authorList>
            <person name="Kumar G."/>
            <person name="Kallscheuer N."/>
            <person name="Kashif M."/>
            <person name="Ahamad S."/>
            <person name="Jagadeeshwari U."/>
            <person name="Pannikurungottu S."/>
            <person name="Haufschild T."/>
            <person name="Kabuu M."/>
            <person name="Sasikala C."/>
            <person name="Jogler C."/>
            <person name="Ramana C."/>
        </authorList>
    </citation>
    <scope>NUCLEOTIDE SEQUENCE [LARGE SCALE GENOMIC DNA]</scope>
    <source>
        <strain evidence="3">JC673</strain>
    </source>
</reference>
<evidence type="ECO:0000313" key="2">
    <source>
        <dbReference type="EMBL" id="MDY3561959.1"/>
    </source>
</evidence>
<gene>
    <name evidence="2" type="ORF">R5W23_003389</name>
</gene>
<evidence type="ECO:0000313" key="3">
    <source>
        <dbReference type="Proteomes" id="UP001272242"/>
    </source>
</evidence>
<name>A0ABU5F7X0_9BACT</name>
<proteinExistence type="predicted"/>
<protein>
    <submittedName>
        <fullName evidence="2">Uncharacterized protein</fullName>
    </submittedName>
</protein>
<feature type="compositionally biased region" description="Acidic residues" evidence="1">
    <location>
        <begin position="131"/>
        <end position="146"/>
    </location>
</feature>
<feature type="region of interest" description="Disordered" evidence="1">
    <location>
        <begin position="129"/>
        <end position="178"/>
    </location>
</feature>
<dbReference type="RefSeq" id="WP_320688299.1">
    <property type="nucleotide sequence ID" value="NZ_JAXBLV010000203.1"/>
</dbReference>